<feature type="non-terminal residue" evidence="3">
    <location>
        <position position="1"/>
    </location>
</feature>
<feature type="region of interest" description="Disordered" evidence="1">
    <location>
        <begin position="149"/>
        <end position="169"/>
    </location>
</feature>
<keyword evidence="4" id="KW-1185">Reference proteome</keyword>
<dbReference type="Proteomes" id="UP001432322">
    <property type="component" value="Unassembled WGS sequence"/>
</dbReference>
<dbReference type="EMBL" id="BTSY01000004">
    <property type="protein sequence ID" value="GMT22919.1"/>
    <property type="molecule type" value="Genomic_DNA"/>
</dbReference>
<dbReference type="AlphaFoldDB" id="A0AAV5VX02"/>
<organism evidence="3 4">
    <name type="scientific">Pristionchus fissidentatus</name>
    <dbReference type="NCBI Taxonomy" id="1538716"/>
    <lineage>
        <taxon>Eukaryota</taxon>
        <taxon>Metazoa</taxon>
        <taxon>Ecdysozoa</taxon>
        <taxon>Nematoda</taxon>
        <taxon>Chromadorea</taxon>
        <taxon>Rhabditida</taxon>
        <taxon>Rhabditina</taxon>
        <taxon>Diplogasteromorpha</taxon>
        <taxon>Diplogasteroidea</taxon>
        <taxon>Neodiplogasteridae</taxon>
        <taxon>Pristionchus</taxon>
    </lineage>
</organism>
<comment type="caution">
    <text evidence="3">The sequence shown here is derived from an EMBL/GenBank/DDBJ whole genome shotgun (WGS) entry which is preliminary data.</text>
</comment>
<evidence type="ECO:0000313" key="4">
    <source>
        <dbReference type="Proteomes" id="UP001432322"/>
    </source>
</evidence>
<keyword evidence="2" id="KW-0812">Transmembrane</keyword>
<accession>A0AAV5VX02</accession>
<evidence type="ECO:0000256" key="2">
    <source>
        <dbReference type="SAM" id="Phobius"/>
    </source>
</evidence>
<gene>
    <name evidence="3" type="ORF">PFISCL1PPCAC_14217</name>
</gene>
<feature type="non-terminal residue" evidence="3">
    <location>
        <position position="169"/>
    </location>
</feature>
<protein>
    <submittedName>
        <fullName evidence="3">Uncharacterized protein</fullName>
    </submittedName>
</protein>
<evidence type="ECO:0000313" key="3">
    <source>
        <dbReference type="EMBL" id="GMT22919.1"/>
    </source>
</evidence>
<feature type="transmembrane region" description="Helical" evidence="2">
    <location>
        <begin position="20"/>
        <end position="38"/>
    </location>
</feature>
<evidence type="ECO:0000256" key="1">
    <source>
        <dbReference type="SAM" id="MobiDB-lite"/>
    </source>
</evidence>
<keyword evidence="2" id="KW-0472">Membrane</keyword>
<keyword evidence="2" id="KW-1133">Transmembrane helix</keyword>
<proteinExistence type="predicted"/>
<sequence>IGNASQWSYHFLLAPQSYGAIGPTLSILLFHFGSSLILHVSIDRDHCRHCVDGRRRSNRSLLWSPSLLHSKMGFGLYKRCFPLSRPHNVAGIFPRKKFVVLVPFLKRADSYPQDGVCVFHTRGNANMGVDYHSRVYSFRRINRGICGQNLPPSRNESKRFPRVRTTNCR</sequence>
<name>A0AAV5VX02_9BILA</name>
<reference evidence="3" key="1">
    <citation type="submission" date="2023-10" db="EMBL/GenBank/DDBJ databases">
        <title>Genome assembly of Pristionchus species.</title>
        <authorList>
            <person name="Yoshida K."/>
            <person name="Sommer R.J."/>
        </authorList>
    </citation>
    <scope>NUCLEOTIDE SEQUENCE</scope>
    <source>
        <strain evidence="3">RS5133</strain>
    </source>
</reference>